<evidence type="ECO:0000313" key="3">
    <source>
        <dbReference type="Proteomes" id="UP000515788"/>
    </source>
</evidence>
<dbReference type="RefSeq" id="XP_037141251.1">
    <property type="nucleotide sequence ID" value="XM_037285355.1"/>
</dbReference>
<gene>
    <name evidence="2" type="ORF">HG536_0G04390</name>
</gene>
<sequence>MKDDLEYSINAQTFDNVDPTLFRNFKIGALFNYVVLVWGLTLLKIALFVSDIYTCIKLLAFNSWSNNIIQPYIPFRISKWLFSGCILASIALLVWETVCGIRVYRTRNIALTYVNNFSRTAYSIKDYNTFCVLDKINPSGAYQKISFYTFFELKDCIRLLLADTPRQVINGLTLWSVLVTVKPNARLGDLESFDGLISKIRTIAQTNHEEAVILSFMLFSFVIWAFFISKLVLALIFAVFVYYRLLNEQKYAGLRSFVCATISRNVDALVEERKKKYNDLYNTSVVSLGTFDEFKGQSTNGSSAELLKQQTNFSRTSSQNDDLEAQKEKMGCDFNETTMSLAATSMVDHTDEPTIMDSTAHILSTVSLVRETSPQSITKDHSFERNRICTPVQARTRLPYPQRSDSLWERREKIANEDYGHYIHGNR</sequence>
<accession>A0A7G3ZM41</accession>
<protein>
    <submittedName>
        <fullName evidence="2">Uncharacterized protein</fullName>
    </submittedName>
</protein>
<evidence type="ECO:0000313" key="2">
    <source>
        <dbReference type="EMBL" id="QLL34577.1"/>
    </source>
</evidence>
<dbReference type="GeneID" id="59327818"/>
<dbReference type="AlphaFoldDB" id="A0A7G3ZM41"/>
<dbReference type="KEGG" id="tgb:HG536_0G04390"/>
<evidence type="ECO:0000256" key="1">
    <source>
        <dbReference type="SAM" id="Phobius"/>
    </source>
</evidence>
<keyword evidence="1" id="KW-1133">Transmembrane helix</keyword>
<organism evidence="2 3">
    <name type="scientific">Torulaspora globosa</name>
    <dbReference type="NCBI Taxonomy" id="48254"/>
    <lineage>
        <taxon>Eukaryota</taxon>
        <taxon>Fungi</taxon>
        <taxon>Dikarya</taxon>
        <taxon>Ascomycota</taxon>
        <taxon>Saccharomycotina</taxon>
        <taxon>Saccharomycetes</taxon>
        <taxon>Saccharomycetales</taxon>
        <taxon>Saccharomycetaceae</taxon>
        <taxon>Torulaspora</taxon>
    </lineage>
</organism>
<proteinExistence type="predicted"/>
<keyword evidence="1" id="KW-0472">Membrane</keyword>
<dbReference type="PANTHER" id="PTHR36424">
    <property type="entry name" value="PHEROMONE-REGULATED MEMBRANE PROTEIN 6"/>
    <property type="match status" value="1"/>
</dbReference>
<dbReference type="PANTHER" id="PTHR36424:SF1">
    <property type="entry name" value="LOW AFFINITY K(+) TRANSPORTER 1-RELATED"/>
    <property type="match status" value="1"/>
</dbReference>
<feature type="transmembrane region" description="Helical" evidence="1">
    <location>
        <begin position="80"/>
        <end position="98"/>
    </location>
</feature>
<dbReference type="InterPro" id="IPR031606">
    <property type="entry name" value="Kch1/2"/>
</dbReference>
<dbReference type="GO" id="GO:0005886">
    <property type="term" value="C:plasma membrane"/>
    <property type="evidence" value="ECO:0007669"/>
    <property type="project" value="InterPro"/>
</dbReference>
<feature type="transmembrane region" description="Helical" evidence="1">
    <location>
        <begin position="211"/>
        <end position="243"/>
    </location>
</feature>
<keyword evidence="3" id="KW-1185">Reference proteome</keyword>
<dbReference type="EMBL" id="CP059252">
    <property type="protein sequence ID" value="QLL34577.1"/>
    <property type="molecule type" value="Genomic_DNA"/>
</dbReference>
<keyword evidence="1" id="KW-0812">Transmembrane</keyword>
<dbReference type="GO" id="GO:0015079">
    <property type="term" value="F:potassium ion transmembrane transporter activity"/>
    <property type="evidence" value="ECO:0007669"/>
    <property type="project" value="InterPro"/>
</dbReference>
<reference evidence="2 3" key="1">
    <citation type="submission" date="2020-06" db="EMBL/GenBank/DDBJ databases">
        <title>The yeast mating-type switching endonuclease HO is a domesticated member of an unorthodox homing genetic element family.</title>
        <authorList>
            <person name="Coughlan A.Y."/>
            <person name="Lombardi L."/>
            <person name="Braun-Galleani S."/>
            <person name="Martos A.R."/>
            <person name="Galeote V."/>
            <person name="Bigey F."/>
            <person name="Dequin S."/>
            <person name="Byrne K.P."/>
            <person name="Wolfe K.H."/>
        </authorList>
    </citation>
    <scope>NUCLEOTIDE SEQUENCE [LARGE SCALE GENOMIC DNA]</scope>
    <source>
        <strain evidence="2 3">CBS764</strain>
    </source>
</reference>
<feature type="transmembrane region" description="Helical" evidence="1">
    <location>
        <begin position="30"/>
        <end position="60"/>
    </location>
</feature>
<dbReference type="OrthoDB" id="2128042at2759"/>
<dbReference type="Proteomes" id="UP000515788">
    <property type="component" value="Chromosome 7"/>
</dbReference>
<dbReference type="Pfam" id="PF16944">
    <property type="entry name" value="KCH"/>
    <property type="match status" value="1"/>
</dbReference>
<name>A0A7G3ZM41_9SACH</name>